<dbReference type="PROSITE" id="PS51257">
    <property type="entry name" value="PROKAR_LIPOPROTEIN"/>
    <property type="match status" value="1"/>
</dbReference>
<accession>A0A3B1C1L7</accession>
<gene>
    <name evidence="1" type="ORF">MNBD_NITROSPINAE01-1227</name>
</gene>
<evidence type="ECO:0008006" key="2">
    <source>
        <dbReference type="Google" id="ProtNLM"/>
    </source>
</evidence>
<sequence length="146" mass="16371">MKLKKSHLTLTAFLFAGLIWGVAGCSKEMDTSFIQRDSFSNAKSLYSPTDNEIVADEDTGLEVIKNVINVIFAPETDKDTINKAISFVQGEVVGYNKAVYLYQVRVKVANLKELDEISKKLLGKFKEVELVSKCSVSVHKNPYYVR</sequence>
<protein>
    <recommendedName>
        <fullName evidence="2">Lipoprotein</fullName>
    </recommendedName>
</protein>
<proteinExistence type="predicted"/>
<name>A0A3B1C1L7_9ZZZZ</name>
<organism evidence="1">
    <name type="scientific">hydrothermal vent metagenome</name>
    <dbReference type="NCBI Taxonomy" id="652676"/>
    <lineage>
        <taxon>unclassified sequences</taxon>
        <taxon>metagenomes</taxon>
        <taxon>ecological metagenomes</taxon>
    </lineage>
</organism>
<dbReference type="EMBL" id="UOGC01000057">
    <property type="protein sequence ID" value="VAX17678.1"/>
    <property type="molecule type" value="Genomic_DNA"/>
</dbReference>
<evidence type="ECO:0000313" key="1">
    <source>
        <dbReference type="EMBL" id="VAX17678.1"/>
    </source>
</evidence>
<reference evidence="1" key="1">
    <citation type="submission" date="2018-06" db="EMBL/GenBank/DDBJ databases">
        <authorList>
            <person name="Zhirakovskaya E."/>
        </authorList>
    </citation>
    <scope>NUCLEOTIDE SEQUENCE</scope>
</reference>
<dbReference type="AlphaFoldDB" id="A0A3B1C1L7"/>